<feature type="transmembrane region" description="Helical" evidence="1">
    <location>
        <begin position="72"/>
        <end position="90"/>
    </location>
</feature>
<evidence type="ECO:0000313" key="3">
    <source>
        <dbReference type="Proteomes" id="UP000076512"/>
    </source>
</evidence>
<evidence type="ECO:0008006" key="4">
    <source>
        <dbReference type="Google" id="ProtNLM"/>
    </source>
</evidence>
<name>A0A164KQ56_9NOCA</name>
<proteinExistence type="predicted"/>
<feature type="transmembrane region" description="Helical" evidence="1">
    <location>
        <begin position="34"/>
        <end position="52"/>
    </location>
</feature>
<dbReference type="RefSeq" id="WP_067577292.1">
    <property type="nucleotide sequence ID" value="NZ_JABMCZ010000003.1"/>
</dbReference>
<keyword evidence="3" id="KW-1185">Reference proteome</keyword>
<accession>A0A164KQ56</accession>
<dbReference type="Proteomes" id="UP000076512">
    <property type="component" value="Unassembled WGS sequence"/>
</dbReference>
<organism evidence="2 3">
    <name type="scientific">Nocardia terpenica</name>
    <dbReference type="NCBI Taxonomy" id="455432"/>
    <lineage>
        <taxon>Bacteria</taxon>
        <taxon>Bacillati</taxon>
        <taxon>Actinomycetota</taxon>
        <taxon>Actinomycetes</taxon>
        <taxon>Mycobacteriales</taxon>
        <taxon>Nocardiaceae</taxon>
        <taxon>Nocardia</taxon>
    </lineage>
</organism>
<protein>
    <recommendedName>
        <fullName evidence="4">Conjugal transfer protein TrbC</fullName>
    </recommendedName>
</protein>
<dbReference type="AlphaFoldDB" id="A0A164KQ56"/>
<evidence type="ECO:0000256" key="1">
    <source>
        <dbReference type="SAM" id="Phobius"/>
    </source>
</evidence>
<gene>
    <name evidence="2" type="ORF">AWN90_02530</name>
</gene>
<keyword evidence="1" id="KW-0812">Transmembrane</keyword>
<comment type="caution">
    <text evidence="2">The sequence shown here is derived from an EMBL/GenBank/DDBJ whole genome shotgun (WGS) entry which is preliminary data.</text>
</comment>
<keyword evidence="1" id="KW-1133">Transmembrane helix</keyword>
<dbReference type="OrthoDB" id="4557262at2"/>
<dbReference type="STRING" id="455432.AWN90_02530"/>
<reference evidence="2" key="1">
    <citation type="submission" date="2016-04" db="EMBL/GenBank/DDBJ databases">
        <authorList>
            <person name="Evans L.H."/>
            <person name="Alamgir A."/>
            <person name="Owens N."/>
            <person name="Weber N.D."/>
            <person name="Virtaneva K."/>
            <person name="Barbian K."/>
            <person name="Babar A."/>
            <person name="Rosenke K."/>
        </authorList>
    </citation>
    <scope>NUCLEOTIDE SEQUENCE [LARGE SCALE GENOMIC DNA]</scope>
    <source>
        <strain evidence="2">IFM 0406</strain>
    </source>
</reference>
<keyword evidence="1" id="KW-0472">Membrane</keyword>
<evidence type="ECO:0000313" key="2">
    <source>
        <dbReference type="EMBL" id="KZM71620.1"/>
    </source>
</evidence>
<dbReference type="EMBL" id="LWGR01000012">
    <property type="protein sequence ID" value="KZM71620.1"/>
    <property type="molecule type" value="Genomic_DNA"/>
</dbReference>
<sequence>MSILFAVHQTVAYLADTINVVPKEPPAADKMMKIIGWLSWAAMTAGVAGIIYAGGKFAWERWHGGVMESPKIVLGALIGGILITSAGAIMNEVVS</sequence>